<dbReference type="RefSeq" id="WP_092480384.1">
    <property type="nucleotide sequence ID" value="NZ_FOXW01000004.1"/>
</dbReference>
<proteinExistence type="predicted"/>
<dbReference type="GO" id="GO:0052621">
    <property type="term" value="F:diguanylate cyclase activity"/>
    <property type="evidence" value="ECO:0007669"/>
    <property type="project" value="TreeGrafter"/>
</dbReference>
<feature type="transmembrane region" description="Helical" evidence="1">
    <location>
        <begin position="211"/>
        <end position="235"/>
    </location>
</feature>
<feature type="transmembrane region" description="Helical" evidence="1">
    <location>
        <begin position="71"/>
        <end position="94"/>
    </location>
</feature>
<organism evidence="3 4">
    <name type="scientific">Desemzia incerta</name>
    <dbReference type="NCBI Taxonomy" id="82801"/>
    <lineage>
        <taxon>Bacteria</taxon>
        <taxon>Bacillati</taxon>
        <taxon>Bacillota</taxon>
        <taxon>Bacilli</taxon>
        <taxon>Lactobacillales</taxon>
        <taxon>Carnobacteriaceae</taxon>
        <taxon>Desemzia</taxon>
    </lineage>
</organism>
<evidence type="ECO:0000313" key="3">
    <source>
        <dbReference type="EMBL" id="SFQ29390.1"/>
    </source>
</evidence>
<feature type="transmembrane region" description="Helical" evidence="1">
    <location>
        <begin position="178"/>
        <end position="199"/>
    </location>
</feature>
<dbReference type="PROSITE" id="PS50887">
    <property type="entry name" value="GGDEF"/>
    <property type="match status" value="1"/>
</dbReference>
<evidence type="ECO:0000256" key="1">
    <source>
        <dbReference type="SAM" id="Phobius"/>
    </source>
</evidence>
<protein>
    <submittedName>
        <fullName evidence="3">PAS domain S-box-containing protein/diguanylate cyclase (GGDEF) domain-containing protein</fullName>
    </submittedName>
</protein>
<dbReference type="InterPro" id="IPR013656">
    <property type="entry name" value="PAS_4"/>
</dbReference>
<feature type="transmembrane region" description="Helical" evidence="1">
    <location>
        <begin position="101"/>
        <end position="123"/>
    </location>
</feature>
<dbReference type="InterPro" id="IPR035965">
    <property type="entry name" value="PAS-like_dom_sf"/>
</dbReference>
<dbReference type="Pfam" id="PF08448">
    <property type="entry name" value="PAS_4"/>
    <property type="match status" value="1"/>
</dbReference>
<reference evidence="3 4" key="1">
    <citation type="submission" date="2016-10" db="EMBL/GenBank/DDBJ databases">
        <authorList>
            <person name="de Groot N.N."/>
        </authorList>
    </citation>
    <scope>NUCLEOTIDE SEQUENCE [LARGE SCALE GENOMIC DNA]</scope>
    <source>
        <strain evidence="3 4">DSM 20581</strain>
    </source>
</reference>
<dbReference type="SUPFAM" id="SSF55073">
    <property type="entry name" value="Nucleotide cyclase"/>
    <property type="match status" value="1"/>
</dbReference>
<keyword evidence="4" id="KW-1185">Reference proteome</keyword>
<feature type="transmembrane region" description="Helical" evidence="1">
    <location>
        <begin position="143"/>
        <end position="166"/>
    </location>
</feature>
<dbReference type="InterPro" id="IPR029787">
    <property type="entry name" value="Nucleotide_cyclase"/>
</dbReference>
<dbReference type="Gene3D" id="3.30.70.270">
    <property type="match status" value="1"/>
</dbReference>
<feature type="transmembrane region" description="Helical" evidence="1">
    <location>
        <begin position="38"/>
        <end position="59"/>
    </location>
</feature>
<dbReference type="Gene3D" id="3.30.450.20">
    <property type="entry name" value="PAS domain"/>
    <property type="match status" value="1"/>
</dbReference>
<dbReference type="AlphaFoldDB" id="A0A1I5XBP4"/>
<dbReference type="NCBIfam" id="TIGR00254">
    <property type="entry name" value="GGDEF"/>
    <property type="match status" value="1"/>
</dbReference>
<dbReference type="Pfam" id="PF00990">
    <property type="entry name" value="GGDEF"/>
    <property type="match status" value="1"/>
</dbReference>
<dbReference type="SUPFAM" id="SSF55785">
    <property type="entry name" value="PYP-like sensor domain (PAS domain)"/>
    <property type="match status" value="1"/>
</dbReference>
<dbReference type="PANTHER" id="PTHR45138">
    <property type="entry name" value="REGULATORY COMPONENTS OF SENSORY TRANSDUCTION SYSTEM"/>
    <property type="match status" value="1"/>
</dbReference>
<accession>A0A1I5XBP4</accession>
<dbReference type="InterPro" id="IPR050469">
    <property type="entry name" value="Diguanylate_Cyclase"/>
</dbReference>
<dbReference type="EMBL" id="FOXW01000004">
    <property type="protein sequence ID" value="SFQ29390.1"/>
    <property type="molecule type" value="Genomic_DNA"/>
</dbReference>
<name>A0A1I5XBP4_9LACT</name>
<feature type="domain" description="GGDEF" evidence="2">
    <location>
        <begin position="383"/>
        <end position="517"/>
    </location>
</feature>
<keyword evidence="1" id="KW-0812">Transmembrane</keyword>
<dbReference type="InterPro" id="IPR043128">
    <property type="entry name" value="Rev_trsase/Diguanyl_cyclase"/>
</dbReference>
<dbReference type="SMART" id="SM00267">
    <property type="entry name" value="GGDEF"/>
    <property type="match status" value="1"/>
</dbReference>
<keyword evidence="1" id="KW-0472">Membrane</keyword>
<gene>
    <name evidence="3" type="ORF">SAMN04488506_1334</name>
</gene>
<dbReference type="FunFam" id="3.30.70.270:FF:000001">
    <property type="entry name" value="Diguanylate cyclase domain protein"/>
    <property type="match status" value="1"/>
</dbReference>
<dbReference type="Pfam" id="PF16927">
    <property type="entry name" value="HisKA_7TM"/>
    <property type="match status" value="1"/>
</dbReference>
<evidence type="ECO:0000259" key="2">
    <source>
        <dbReference type="PROSITE" id="PS50887"/>
    </source>
</evidence>
<dbReference type="PANTHER" id="PTHR45138:SF9">
    <property type="entry name" value="DIGUANYLATE CYCLASE DGCM-RELATED"/>
    <property type="match status" value="1"/>
</dbReference>
<dbReference type="CDD" id="cd01949">
    <property type="entry name" value="GGDEF"/>
    <property type="match status" value="1"/>
</dbReference>
<dbReference type="Proteomes" id="UP000199136">
    <property type="component" value="Unassembled WGS sequence"/>
</dbReference>
<dbReference type="STRING" id="82801.SAMN04488506_1334"/>
<dbReference type="InterPro" id="IPR000160">
    <property type="entry name" value="GGDEF_dom"/>
</dbReference>
<sequence>MNSQLTIYVVMTFLSGALNLYLACYVCMNRHRYKHSTYFFMAYAAAIAVYCFGSGFGLLAETIEQIKFWTVIQYIGISVSPVVGLMFVMNYLGITLSRKKILTLLIVPIITLVIVATNEWHHLQYKVLEIDPVLGAPYVLQEAGIWYVVHAVYMSSCMVTTLLVALSHWKEVAEVYRAQLFSVILSQLLFMVTSFGYLMGFTPHGIDPLPMVLWLSSLLYLWSINSSPLFVLMPIAKDAIFNSMNDGVIVLDDSMRLIEFNQTSKLYFPQLDRTFVGKDFHEIWYELSGNELSLELELINHTQEIELANDETKRVYQIRTSPLVQVKNSKGIVLIFSDVTELKKLQNKLHYQANYDELTQLYNRRAFMKYCKKDLETAEQSASAFTVMLMDIDHFKEVNDTYGHHIGDQVLQYAVEVCKKYLLEGQVFARYGGEEFAFYLSGYTAKEAEELGNNMRKDLAQQVFRSSKGDIPVTFSMGVAESSHETIETTDQLLNKADKALYAAKQAGRNQVQVYAEQEERAS</sequence>
<evidence type="ECO:0000313" key="4">
    <source>
        <dbReference type="Proteomes" id="UP000199136"/>
    </source>
</evidence>
<keyword evidence="1" id="KW-1133">Transmembrane helix</keyword>
<feature type="transmembrane region" description="Helical" evidence="1">
    <location>
        <begin position="6"/>
        <end position="26"/>
    </location>
</feature>
<dbReference type="InterPro" id="IPR031621">
    <property type="entry name" value="HisKA_7TM"/>
</dbReference>
<dbReference type="OrthoDB" id="9759601at2"/>